<name>A0A0N5CB87_STREA</name>
<dbReference type="Gene3D" id="1.20.1070.10">
    <property type="entry name" value="Rhodopsin 7-helix transmembrane proteins"/>
    <property type="match status" value="1"/>
</dbReference>
<keyword evidence="1" id="KW-0812">Transmembrane</keyword>
<dbReference type="WBParaSite" id="SPAL_0001515000.1">
    <property type="protein sequence ID" value="SPAL_0001515000.1"/>
    <property type="gene ID" value="SPAL_0001515000"/>
</dbReference>
<feature type="transmembrane region" description="Helical" evidence="1">
    <location>
        <begin position="245"/>
        <end position="265"/>
    </location>
</feature>
<sequence>MASLSALNETFYNYNYDYDYQDDDYENILKDKKNFKLLIGSCYITYTLILIIMQSILFITFFKQSSILVSMPYRIMLHLGVYSLFQQICHFLSGNFLIFDLKLQTWYGYAIGSLSESSYIASVTFVFLLTINRFDVMFNEQIFPSINRKLFFNSLVIICHSFFILLFIFFLLPDFRVYYSPGCFCWKFEKPDNKHYIAFQVQNKTVVTLLTLSLILYLIIFIKVIMTRCSKSSQKQRVLSDIRILLQALFNYVTVVFLEICLLFSNEFFWEFDNGYSIIDLINVIICGNNTILTYIMSSDIREKTFETVCGCLTSNNKVNILKNSSNRNNTKSKHVNYV</sequence>
<dbReference type="SUPFAM" id="SSF81321">
    <property type="entry name" value="Family A G protein-coupled receptor-like"/>
    <property type="match status" value="1"/>
</dbReference>
<protein>
    <submittedName>
        <fullName evidence="4">7TM_GPCR_Srx domain-containing protein</fullName>
    </submittedName>
</protein>
<feature type="transmembrane region" description="Helical" evidence="1">
    <location>
        <begin position="43"/>
        <end position="63"/>
    </location>
</feature>
<feature type="transmembrane region" description="Helical" evidence="1">
    <location>
        <begin position="150"/>
        <end position="172"/>
    </location>
</feature>
<evidence type="ECO:0000313" key="4">
    <source>
        <dbReference type="WBParaSite" id="SPAL_0001515000.1"/>
    </source>
</evidence>
<proteinExistence type="predicted"/>
<evidence type="ECO:0000313" key="3">
    <source>
        <dbReference type="Proteomes" id="UP000046392"/>
    </source>
</evidence>
<dbReference type="AlphaFoldDB" id="A0A0N5CB87"/>
<dbReference type="Pfam" id="PF10328">
    <property type="entry name" value="7TM_GPCR_Srx"/>
    <property type="match status" value="1"/>
</dbReference>
<dbReference type="Proteomes" id="UP000046392">
    <property type="component" value="Unplaced"/>
</dbReference>
<reference evidence="4" key="1">
    <citation type="submission" date="2017-02" db="UniProtKB">
        <authorList>
            <consortium name="WormBaseParasite"/>
        </authorList>
    </citation>
    <scope>IDENTIFICATION</scope>
</reference>
<feature type="domain" description="7TM GPCR serpentine receptor class x (Srx)" evidence="2">
    <location>
        <begin position="82"/>
        <end position="268"/>
    </location>
</feature>
<keyword evidence="1" id="KW-0472">Membrane</keyword>
<organism evidence="3 4">
    <name type="scientific">Strongyloides papillosus</name>
    <name type="common">Intestinal threadworm</name>
    <dbReference type="NCBI Taxonomy" id="174720"/>
    <lineage>
        <taxon>Eukaryota</taxon>
        <taxon>Metazoa</taxon>
        <taxon>Ecdysozoa</taxon>
        <taxon>Nematoda</taxon>
        <taxon>Chromadorea</taxon>
        <taxon>Rhabditida</taxon>
        <taxon>Tylenchina</taxon>
        <taxon>Panagrolaimomorpha</taxon>
        <taxon>Strongyloidoidea</taxon>
        <taxon>Strongyloididae</taxon>
        <taxon>Strongyloides</taxon>
    </lineage>
</organism>
<accession>A0A0N5CB87</accession>
<feature type="transmembrane region" description="Helical" evidence="1">
    <location>
        <begin position="206"/>
        <end position="225"/>
    </location>
</feature>
<dbReference type="InterPro" id="IPR019430">
    <property type="entry name" value="7TM_GPCR_serpentine_rcpt_Srx"/>
</dbReference>
<feature type="transmembrane region" description="Helical" evidence="1">
    <location>
        <begin position="277"/>
        <end position="296"/>
    </location>
</feature>
<evidence type="ECO:0000259" key="2">
    <source>
        <dbReference type="Pfam" id="PF10328"/>
    </source>
</evidence>
<evidence type="ECO:0000256" key="1">
    <source>
        <dbReference type="SAM" id="Phobius"/>
    </source>
</evidence>
<keyword evidence="3" id="KW-1185">Reference proteome</keyword>
<keyword evidence="1" id="KW-1133">Transmembrane helix</keyword>